<comment type="subcellular location">
    <subcellularLocation>
        <location evidence="1">Membrane</location>
    </subcellularLocation>
</comment>
<dbReference type="InterPro" id="IPR004358">
    <property type="entry name" value="Sig_transdc_His_kin-like_C"/>
</dbReference>
<dbReference type="Pfam" id="PF03924">
    <property type="entry name" value="CHASE"/>
    <property type="match status" value="1"/>
</dbReference>
<dbReference type="SMART" id="SM01079">
    <property type="entry name" value="CHASE"/>
    <property type="match status" value="1"/>
</dbReference>
<dbReference type="InterPro" id="IPR001789">
    <property type="entry name" value="Sig_transdc_resp-reg_receiver"/>
</dbReference>
<evidence type="ECO:0000256" key="4">
    <source>
        <dbReference type="ARBA" id="ARBA00022989"/>
    </source>
</evidence>
<dbReference type="OrthoDB" id="42472at2759"/>
<keyword evidence="2 6" id="KW-0597">Phosphoprotein</keyword>
<dbReference type="PANTHER" id="PTHR43547">
    <property type="entry name" value="TWO-COMPONENT HISTIDINE KINASE"/>
    <property type="match status" value="1"/>
</dbReference>
<dbReference type="InterPro" id="IPR042240">
    <property type="entry name" value="CHASE_sf"/>
</dbReference>
<dbReference type="PRINTS" id="PR00344">
    <property type="entry name" value="BCTRLSENSOR"/>
</dbReference>
<dbReference type="InterPro" id="IPR036097">
    <property type="entry name" value="HisK_dim/P_sf"/>
</dbReference>
<name>A0A9N8DLF9_9STRA</name>
<dbReference type="Gene3D" id="3.30.565.10">
    <property type="entry name" value="Histidine kinase-like ATPase, C-terminal domain"/>
    <property type="match status" value="1"/>
</dbReference>
<dbReference type="PANTHER" id="PTHR43547:SF2">
    <property type="entry name" value="HYBRID SIGNAL TRANSDUCTION HISTIDINE KINASE C"/>
    <property type="match status" value="1"/>
</dbReference>
<evidence type="ECO:0000256" key="5">
    <source>
        <dbReference type="ARBA" id="ARBA00023136"/>
    </source>
</evidence>
<feature type="region of interest" description="Disordered" evidence="7">
    <location>
        <begin position="1"/>
        <end position="44"/>
    </location>
</feature>
<dbReference type="GO" id="GO:0000155">
    <property type="term" value="F:phosphorelay sensor kinase activity"/>
    <property type="evidence" value="ECO:0007669"/>
    <property type="project" value="InterPro"/>
</dbReference>
<keyword evidence="5 8" id="KW-0472">Membrane</keyword>
<dbReference type="Pfam" id="PF02518">
    <property type="entry name" value="HATPase_c"/>
    <property type="match status" value="1"/>
</dbReference>
<dbReference type="CDD" id="cd00156">
    <property type="entry name" value="REC"/>
    <property type="match status" value="1"/>
</dbReference>
<feature type="transmembrane region" description="Helical" evidence="8">
    <location>
        <begin position="55"/>
        <end position="79"/>
    </location>
</feature>
<protein>
    <submittedName>
        <fullName evidence="12">Respiration control sensor protein ArcB</fullName>
    </submittedName>
</protein>
<dbReference type="Gene3D" id="3.40.50.2300">
    <property type="match status" value="1"/>
</dbReference>
<feature type="domain" description="Histidine kinase" evidence="9">
    <location>
        <begin position="478"/>
        <end position="704"/>
    </location>
</feature>
<evidence type="ECO:0000259" key="9">
    <source>
        <dbReference type="PROSITE" id="PS50109"/>
    </source>
</evidence>
<reference evidence="12" key="1">
    <citation type="submission" date="2020-06" db="EMBL/GenBank/DDBJ databases">
        <authorList>
            <consortium name="Plant Systems Biology data submission"/>
        </authorList>
    </citation>
    <scope>NUCLEOTIDE SEQUENCE</scope>
    <source>
        <strain evidence="12">D6</strain>
    </source>
</reference>
<dbReference type="Gene3D" id="3.30.450.350">
    <property type="entry name" value="CHASE domain"/>
    <property type="match status" value="1"/>
</dbReference>
<dbReference type="InterPro" id="IPR036890">
    <property type="entry name" value="HATPase_C_sf"/>
</dbReference>
<evidence type="ECO:0000313" key="13">
    <source>
        <dbReference type="Proteomes" id="UP001153069"/>
    </source>
</evidence>
<organism evidence="12 13">
    <name type="scientific">Seminavis robusta</name>
    <dbReference type="NCBI Taxonomy" id="568900"/>
    <lineage>
        <taxon>Eukaryota</taxon>
        <taxon>Sar</taxon>
        <taxon>Stramenopiles</taxon>
        <taxon>Ochrophyta</taxon>
        <taxon>Bacillariophyta</taxon>
        <taxon>Bacillariophyceae</taxon>
        <taxon>Bacillariophycidae</taxon>
        <taxon>Naviculales</taxon>
        <taxon>Naviculaceae</taxon>
        <taxon>Seminavis</taxon>
    </lineage>
</organism>
<dbReference type="PROSITE" id="PS50839">
    <property type="entry name" value="CHASE"/>
    <property type="match status" value="1"/>
</dbReference>
<keyword evidence="13" id="KW-1185">Reference proteome</keyword>
<feature type="transmembrane region" description="Helical" evidence="8">
    <location>
        <begin position="415"/>
        <end position="437"/>
    </location>
</feature>
<evidence type="ECO:0000256" key="2">
    <source>
        <dbReference type="ARBA" id="ARBA00022553"/>
    </source>
</evidence>
<evidence type="ECO:0000313" key="12">
    <source>
        <dbReference type="EMBL" id="CAB9502715.1"/>
    </source>
</evidence>
<dbReference type="SMART" id="SM00448">
    <property type="entry name" value="REC"/>
    <property type="match status" value="1"/>
</dbReference>
<feature type="compositionally biased region" description="Polar residues" evidence="7">
    <location>
        <begin position="11"/>
        <end position="20"/>
    </location>
</feature>
<dbReference type="InterPro" id="IPR006189">
    <property type="entry name" value="CHASE_dom"/>
</dbReference>
<dbReference type="PROSITE" id="PS50109">
    <property type="entry name" value="HIS_KIN"/>
    <property type="match status" value="1"/>
</dbReference>
<dbReference type="AlphaFoldDB" id="A0A9N8DLF9"/>
<dbReference type="InterPro" id="IPR003661">
    <property type="entry name" value="HisK_dim/P_dom"/>
</dbReference>
<evidence type="ECO:0000259" key="10">
    <source>
        <dbReference type="PROSITE" id="PS50110"/>
    </source>
</evidence>
<evidence type="ECO:0000256" key="3">
    <source>
        <dbReference type="ARBA" id="ARBA00022692"/>
    </source>
</evidence>
<dbReference type="SUPFAM" id="SSF55874">
    <property type="entry name" value="ATPase domain of HSP90 chaperone/DNA topoisomerase II/histidine kinase"/>
    <property type="match status" value="1"/>
</dbReference>
<feature type="domain" description="Response regulatory" evidence="10">
    <location>
        <begin position="748"/>
        <end position="865"/>
    </location>
</feature>
<evidence type="ECO:0000256" key="6">
    <source>
        <dbReference type="PROSITE-ProRule" id="PRU00169"/>
    </source>
</evidence>
<dbReference type="SMART" id="SM00387">
    <property type="entry name" value="HATPase_c"/>
    <property type="match status" value="1"/>
</dbReference>
<evidence type="ECO:0000259" key="11">
    <source>
        <dbReference type="PROSITE" id="PS50839"/>
    </source>
</evidence>
<dbReference type="CDD" id="cd00082">
    <property type="entry name" value="HisKA"/>
    <property type="match status" value="1"/>
</dbReference>
<dbReference type="InterPro" id="IPR011006">
    <property type="entry name" value="CheY-like_superfamily"/>
</dbReference>
<dbReference type="PROSITE" id="PS50110">
    <property type="entry name" value="RESPONSE_REGULATORY"/>
    <property type="match status" value="1"/>
</dbReference>
<comment type="caution">
    <text evidence="12">The sequence shown here is derived from an EMBL/GenBank/DDBJ whole genome shotgun (WGS) entry which is preliminary data.</text>
</comment>
<dbReference type="EMBL" id="CAICTM010000143">
    <property type="protein sequence ID" value="CAB9502715.1"/>
    <property type="molecule type" value="Genomic_DNA"/>
</dbReference>
<dbReference type="SUPFAM" id="SSF47384">
    <property type="entry name" value="Homodimeric domain of signal transducing histidine kinase"/>
    <property type="match status" value="1"/>
</dbReference>
<evidence type="ECO:0000256" key="1">
    <source>
        <dbReference type="ARBA" id="ARBA00004370"/>
    </source>
</evidence>
<keyword evidence="3 8" id="KW-0812">Transmembrane</keyword>
<feature type="domain" description="CHASE" evidence="11">
    <location>
        <begin position="197"/>
        <end position="269"/>
    </location>
</feature>
<dbReference type="Pfam" id="PF00072">
    <property type="entry name" value="Response_reg"/>
    <property type="match status" value="1"/>
</dbReference>
<evidence type="ECO:0000256" key="7">
    <source>
        <dbReference type="SAM" id="MobiDB-lite"/>
    </source>
</evidence>
<evidence type="ECO:0000256" key="8">
    <source>
        <dbReference type="SAM" id="Phobius"/>
    </source>
</evidence>
<proteinExistence type="predicted"/>
<keyword evidence="4 8" id="KW-1133">Transmembrane helix</keyword>
<dbReference type="InterPro" id="IPR005467">
    <property type="entry name" value="His_kinase_dom"/>
</dbReference>
<dbReference type="SUPFAM" id="SSF52172">
    <property type="entry name" value="CheY-like"/>
    <property type="match status" value="1"/>
</dbReference>
<dbReference type="InterPro" id="IPR003594">
    <property type="entry name" value="HATPase_dom"/>
</dbReference>
<feature type="compositionally biased region" description="Low complexity" evidence="7">
    <location>
        <begin position="31"/>
        <end position="42"/>
    </location>
</feature>
<accession>A0A9N8DLF9</accession>
<gene>
    <name evidence="12" type="ORF">SEMRO_144_G066890.1</name>
</gene>
<sequence>MMMSKQEEQPPGTSNVTTTVDKSDHNGGGSVASNSSDASSGAVRREAQQRGVSMTIFWILVLGCATSAAFLGVGVSSALKEQDDLFQRAAVDTVSKLQDAFEDYVNAVSMVHTRCRRRNFSRQDFRDLYETLLQNGLAFKAVQFYPNTTHEQRPAREAETRAYYAHHYPHVTYQGFRGFNNLDGSGGLQVRDNQSWYFPVHYQEPVAGNEAAIDLDYHSSEVRMRAVNAVFDEQAPSLSDRLSLVRTAGTVSRCGNHNGPSYGVVLAHPGVNVSRPFGHRPSSPLNGDVFYNATTNETIVEGAVDDGFVDDVWPRDLSAMVLCIPDLISRSSYELQDQSSAVYIHDLNHPNAQEPVFMGGAIIQTGHNISFLEEVPIQDLKAPRSKLLFASDINAANRVWTITVVALDGTYEPNVVFVILGGVIIFMSTMLLAAWIYTNSRRLAKWNEMTAKAQAEKAALILQSAHSQAKTERELNDFLAHEVRNPVAAAMAACNFVSVEVNKPNPLQNDASRELARDDLKIIDNALHFVNDLLRNMLDMHRAASKQLVVTMVATDLLHHVMEPVAGMLHRRGSKIKLQMECPPNLIVLTDPLRLKQVILNLGRNSSKFIDVGFIRLKAFLVNGMARIHVDDSGCGIPKDKQRKLFDKYQESLDNLSQGTGIGLYLCLNLVELMGGTIQLDPDYDSGVPGHPGSRFVIDLKQTVIEQPLFLDHSDFQNNLDHHRPSNGTNRDDVSLPSTLYELPEKMSVLFVDDDAILRKLFMRTIATVVPEWTVREAANGETALRLTEENHYDLIFCDMYMASAEKQLLGTEAVAELRNRGVQSKICGLSANDKEAEFLAAGADAFMFKPFPCKHDEINEALCRVLFDDRNLKPDMEGMAIFDS</sequence>
<dbReference type="GO" id="GO:0016020">
    <property type="term" value="C:membrane"/>
    <property type="evidence" value="ECO:0007669"/>
    <property type="project" value="UniProtKB-SubCell"/>
</dbReference>
<dbReference type="Proteomes" id="UP001153069">
    <property type="component" value="Unassembled WGS sequence"/>
</dbReference>
<feature type="modified residue" description="4-aspartylphosphate" evidence="6">
    <location>
        <position position="799"/>
    </location>
</feature>